<feature type="binding site" evidence="3">
    <location>
        <position position="59"/>
    </location>
    <ligand>
        <name>substrate</name>
    </ligand>
</feature>
<protein>
    <recommendedName>
        <fullName evidence="3">NAD-dependent protein deacylase</fullName>
        <ecNumber evidence="3">2.3.1.286</ecNumber>
    </recommendedName>
    <alternativeName>
        <fullName evidence="3">Regulatory protein SIR2 homolog</fullName>
    </alternativeName>
</protein>
<dbReference type="GO" id="GO:0070403">
    <property type="term" value="F:NAD+ binding"/>
    <property type="evidence" value="ECO:0007669"/>
    <property type="project" value="UniProtKB-UniRule"/>
</dbReference>
<keyword evidence="3" id="KW-0862">Zinc</keyword>
<dbReference type="InterPro" id="IPR027546">
    <property type="entry name" value="Sirtuin_class_III"/>
</dbReference>
<evidence type="ECO:0000313" key="7">
    <source>
        <dbReference type="Proteomes" id="UP000295657"/>
    </source>
</evidence>
<comment type="function">
    <text evidence="3">NAD-dependent lysine deacetylase and desuccinylase that specifically removes acetyl and succinyl groups on target proteins. Modulates the activities of several proteins which are inactive in their acylated form.</text>
</comment>
<feature type="binding site" evidence="3">
    <location>
        <begin position="93"/>
        <end position="96"/>
    </location>
    <ligand>
        <name>NAD(+)</name>
        <dbReference type="ChEBI" id="CHEBI:57540"/>
    </ligand>
</feature>
<dbReference type="GO" id="GO:0017136">
    <property type="term" value="F:histone deacetylase activity, NAD-dependent"/>
    <property type="evidence" value="ECO:0007669"/>
    <property type="project" value="TreeGrafter"/>
</dbReference>
<comment type="catalytic activity">
    <reaction evidence="3">
        <text>N(6)-succinyl-L-lysyl-[protein] + NAD(+) + H2O = 2''-O-succinyl-ADP-D-ribose + nicotinamide + L-lysyl-[protein]</text>
        <dbReference type="Rhea" id="RHEA:47668"/>
        <dbReference type="Rhea" id="RHEA-COMP:9752"/>
        <dbReference type="Rhea" id="RHEA-COMP:11877"/>
        <dbReference type="ChEBI" id="CHEBI:15377"/>
        <dbReference type="ChEBI" id="CHEBI:17154"/>
        <dbReference type="ChEBI" id="CHEBI:29969"/>
        <dbReference type="ChEBI" id="CHEBI:57540"/>
        <dbReference type="ChEBI" id="CHEBI:87830"/>
        <dbReference type="ChEBI" id="CHEBI:87832"/>
    </reaction>
</comment>
<dbReference type="OrthoDB" id="9800582at2"/>
<name>A0A4R6VFB3_9PAST</name>
<dbReference type="GO" id="GO:0036054">
    <property type="term" value="F:protein-malonyllysine demalonylase activity"/>
    <property type="evidence" value="ECO:0007669"/>
    <property type="project" value="InterPro"/>
</dbReference>
<dbReference type="InterPro" id="IPR026591">
    <property type="entry name" value="Sirtuin_cat_small_dom_sf"/>
</dbReference>
<dbReference type="InterPro" id="IPR026590">
    <property type="entry name" value="Ssirtuin_cat_dom"/>
</dbReference>
<dbReference type="InterPro" id="IPR029035">
    <property type="entry name" value="DHS-like_NAD/FAD-binding_dom"/>
</dbReference>
<keyword evidence="1" id="KW-0808">Transferase</keyword>
<evidence type="ECO:0000256" key="2">
    <source>
        <dbReference type="ARBA" id="ARBA00023027"/>
    </source>
</evidence>
<feature type="binding site" evidence="3">
    <location>
        <position position="222"/>
    </location>
    <ligand>
        <name>NAD(+)</name>
        <dbReference type="ChEBI" id="CHEBI:57540"/>
    </ligand>
</feature>
<comment type="caution">
    <text evidence="3 4">Lacks conserved residue(s) required for the propagation of feature annotation.</text>
</comment>
<feature type="binding site" evidence="3">
    <location>
        <position position="119"/>
    </location>
    <ligand>
        <name>Zn(2+)</name>
        <dbReference type="ChEBI" id="CHEBI:29105"/>
    </ligand>
</feature>
<comment type="cofactor">
    <cofactor evidence="3">
        <name>Zn(2+)</name>
        <dbReference type="ChEBI" id="CHEBI:29105"/>
    </cofactor>
    <text evidence="3">Binds 1 zinc ion per subunit.</text>
</comment>
<evidence type="ECO:0000256" key="4">
    <source>
        <dbReference type="PROSITE-ProRule" id="PRU00236"/>
    </source>
</evidence>
<proteinExistence type="inferred from homology"/>
<dbReference type="SUPFAM" id="SSF52467">
    <property type="entry name" value="DHS-like NAD/FAD-binding domain"/>
    <property type="match status" value="1"/>
</dbReference>
<feature type="binding site" evidence="3">
    <location>
        <position position="56"/>
    </location>
    <ligand>
        <name>substrate</name>
    </ligand>
</feature>
<dbReference type="NCBIfam" id="NF001755">
    <property type="entry name" value="PRK00481.1-5"/>
    <property type="match status" value="1"/>
</dbReference>
<keyword evidence="3" id="KW-0963">Cytoplasm</keyword>
<keyword evidence="3" id="KW-0479">Metal-binding</keyword>
<gene>
    <name evidence="3" type="primary">cobB</name>
    <name evidence="6" type="ORF">EDC45_0107</name>
</gene>
<dbReference type="CDD" id="cd01412">
    <property type="entry name" value="SIRT5_Af1_CobB"/>
    <property type="match status" value="1"/>
</dbReference>
<dbReference type="GO" id="GO:0005737">
    <property type="term" value="C:cytoplasm"/>
    <property type="evidence" value="ECO:0007669"/>
    <property type="project" value="UniProtKB-SubCell"/>
</dbReference>
<comment type="caution">
    <text evidence="6">The sequence shown here is derived from an EMBL/GenBank/DDBJ whole genome shotgun (WGS) entry which is preliminary data.</text>
</comment>
<dbReference type="GO" id="GO:0008270">
    <property type="term" value="F:zinc ion binding"/>
    <property type="evidence" value="ECO:0007669"/>
    <property type="project" value="UniProtKB-UniRule"/>
</dbReference>
<comment type="subcellular location">
    <subcellularLocation>
        <location evidence="3">Cytoplasm</location>
    </subcellularLocation>
</comment>
<dbReference type="InterPro" id="IPR003000">
    <property type="entry name" value="Sirtuin"/>
</dbReference>
<evidence type="ECO:0000259" key="5">
    <source>
        <dbReference type="PROSITE" id="PS50305"/>
    </source>
</evidence>
<evidence type="ECO:0000256" key="3">
    <source>
        <dbReference type="HAMAP-Rule" id="MF_01121"/>
    </source>
</evidence>
<dbReference type="HAMAP" id="MF_01121">
    <property type="entry name" value="Sirtuin_ClassIII"/>
    <property type="match status" value="1"/>
</dbReference>
<dbReference type="Pfam" id="PF02146">
    <property type="entry name" value="SIR2"/>
    <property type="match status" value="1"/>
</dbReference>
<dbReference type="PANTHER" id="PTHR11085">
    <property type="entry name" value="NAD-DEPENDENT PROTEIN DEACYLASE SIRTUIN-5, MITOCHONDRIAL-RELATED"/>
    <property type="match status" value="1"/>
</dbReference>
<comment type="catalytic activity">
    <reaction evidence="3">
        <text>N(6)-acetyl-L-lysyl-[protein] + NAD(+) + H2O = 2''-O-acetyl-ADP-D-ribose + nicotinamide + L-lysyl-[protein]</text>
        <dbReference type="Rhea" id="RHEA:43636"/>
        <dbReference type="Rhea" id="RHEA-COMP:9752"/>
        <dbReference type="Rhea" id="RHEA-COMP:10731"/>
        <dbReference type="ChEBI" id="CHEBI:15377"/>
        <dbReference type="ChEBI" id="CHEBI:17154"/>
        <dbReference type="ChEBI" id="CHEBI:29969"/>
        <dbReference type="ChEBI" id="CHEBI:57540"/>
        <dbReference type="ChEBI" id="CHEBI:61930"/>
        <dbReference type="ChEBI" id="CHEBI:83767"/>
        <dbReference type="EC" id="2.3.1.286"/>
    </reaction>
</comment>
<sequence>MDKLPKVVVLTGAGISAESGIRTFRAEDGLWEDHQVEDVATPEGFRRNPTLVREFYNARRRKLFDPAVSPNPAHLALAELEKKLGSHFLLVTQNVDNLHERAGSKNLIHMHGELLKVRCVRSDKIYAWQGDIEQHDRCSCCRPPQVLRPHIVWFGEMPLEMDRIYQALAQCDYFISIGTSGNVYPAAGFAREAQLQGAETIELNLEPSLVKSSFSRAYYGKAGEIVPDFVQDFIARLSH</sequence>
<dbReference type="PROSITE" id="PS50305">
    <property type="entry name" value="SIRTUIN"/>
    <property type="match status" value="1"/>
</dbReference>
<dbReference type="GO" id="GO:0036055">
    <property type="term" value="F:protein-succinyllysine desuccinylase activity"/>
    <property type="evidence" value="ECO:0007669"/>
    <property type="project" value="UniProtKB-UniRule"/>
</dbReference>
<organism evidence="6 7">
    <name type="scientific">Mesocricetibacter intestinalis</name>
    <dbReference type="NCBI Taxonomy" id="1521930"/>
    <lineage>
        <taxon>Bacteria</taxon>
        <taxon>Pseudomonadati</taxon>
        <taxon>Pseudomonadota</taxon>
        <taxon>Gammaproteobacteria</taxon>
        <taxon>Pasteurellales</taxon>
        <taxon>Pasteurellaceae</taxon>
        <taxon>Mesocricetibacter</taxon>
    </lineage>
</organism>
<evidence type="ECO:0000256" key="1">
    <source>
        <dbReference type="ARBA" id="ARBA00022679"/>
    </source>
</evidence>
<keyword evidence="7" id="KW-1185">Reference proteome</keyword>
<feature type="binding site" evidence="3">
    <location>
        <begin position="178"/>
        <end position="180"/>
    </location>
    <ligand>
        <name>NAD(+)</name>
        <dbReference type="ChEBI" id="CHEBI:57540"/>
    </ligand>
</feature>
<evidence type="ECO:0000313" key="6">
    <source>
        <dbReference type="EMBL" id="TDQ59459.1"/>
    </source>
</evidence>
<dbReference type="InterPro" id="IPR050134">
    <property type="entry name" value="NAD-dep_sirtuin_deacylases"/>
</dbReference>
<comment type="similarity">
    <text evidence="3">Belongs to the sirtuin family. Class III subfamily.</text>
</comment>
<dbReference type="EC" id="2.3.1.286" evidence="3"/>
<comment type="domain">
    <text evidence="3">2 residues (Tyr-56 and Arg-59) present in a large hydrophobic pocket are probably involved in substrate specificity. They are important for desuccinylation activity, but dispensable for deacetylation activity.</text>
</comment>
<dbReference type="PANTHER" id="PTHR11085:SF4">
    <property type="entry name" value="NAD-DEPENDENT PROTEIN DEACYLASE"/>
    <property type="match status" value="1"/>
</dbReference>
<dbReference type="Proteomes" id="UP000295657">
    <property type="component" value="Unassembled WGS sequence"/>
</dbReference>
<accession>A0A4R6VFB3</accession>
<feature type="binding site" evidence="3">
    <location>
        <begin position="204"/>
        <end position="206"/>
    </location>
    <ligand>
        <name>NAD(+)</name>
        <dbReference type="ChEBI" id="CHEBI:57540"/>
    </ligand>
</feature>
<feature type="domain" description="Deacetylase sirtuin-type" evidence="5">
    <location>
        <begin position="1"/>
        <end position="239"/>
    </location>
</feature>
<feature type="active site" description="Proton acceptor" evidence="3">
    <location>
        <position position="111"/>
    </location>
</feature>
<dbReference type="Gene3D" id="3.40.50.1220">
    <property type="entry name" value="TPP-binding domain"/>
    <property type="match status" value="1"/>
</dbReference>
<dbReference type="AlphaFoldDB" id="A0A4R6VFB3"/>
<dbReference type="EMBL" id="SNYQ01000001">
    <property type="protein sequence ID" value="TDQ59459.1"/>
    <property type="molecule type" value="Genomic_DNA"/>
</dbReference>
<feature type="binding site" evidence="3">
    <location>
        <position position="138"/>
    </location>
    <ligand>
        <name>Zn(2+)</name>
        <dbReference type="ChEBI" id="CHEBI:29105"/>
    </ligand>
</feature>
<dbReference type="RefSeq" id="WP_133542408.1">
    <property type="nucleotide sequence ID" value="NZ_SNYQ01000001.1"/>
</dbReference>
<dbReference type="Gene3D" id="3.30.1600.10">
    <property type="entry name" value="SIR2/SIRT2 'Small Domain"/>
    <property type="match status" value="1"/>
</dbReference>
<keyword evidence="2 3" id="KW-0520">NAD</keyword>
<reference evidence="6 7" key="1">
    <citation type="submission" date="2019-03" db="EMBL/GenBank/DDBJ databases">
        <title>Genomic Encyclopedia of Type Strains, Phase IV (KMG-IV): sequencing the most valuable type-strain genomes for metagenomic binning, comparative biology and taxonomic classification.</title>
        <authorList>
            <person name="Goeker M."/>
        </authorList>
    </citation>
    <scope>NUCLEOTIDE SEQUENCE [LARGE SCALE GENOMIC DNA]</scope>
    <source>
        <strain evidence="6 7">DSM 28403</strain>
    </source>
</reference>
<feature type="binding site" evidence="3">
    <location>
        <begin position="12"/>
        <end position="31"/>
    </location>
    <ligand>
        <name>NAD(+)</name>
        <dbReference type="ChEBI" id="CHEBI:57540"/>
    </ligand>
</feature>